<name>A0A930N6E8_9BACT</name>
<sequence>MQKYKLSNGILLDELHTARHRYVTPSCSVMALDAEWSLMAGSTEFGAGHNNAYDQNNSDAEEGEDIN</sequence>
<proteinExistence type="predicted"/>
<evidence type="ECO:0000256" key="1">
    <source>
        <dbReference type="SAM" id="MobiDB-lite"/>
    </source>
</evidence>
<accession>A0A930N6E8</accession>
<reference evidence="2" key="1">
    <citation type="submission" date="2020-04" db="EMBL/GenBank/DDBJ databases">
        <title>Deep metagenomics examines the oral microbiome during advanced dental caries in children, revealing novel taxa and co-occurrences with host molecules.</title>
        <authorList>
            <person name="Baker J.L."/>
            <person name="Morton J.T."/>
            <person name="Dinis M."/>
            <person name="Alvarez R."/>
            <person name="Tran N.C."/>
            <person name="Knight R."/>
            <person name="Edlund A."/>
        </authorList>
    </citation>
    <scope>NUCLEOTIDE SEQUENCE</scope>
    <source>
        <strain evidence="2">JCVI_25_bin.9</strain>
    </source>
</reference>
<gene>
    <name evidence="2" type="ORF">HXN33_09500</name>
</gene>
<organism evidence="2 3">
    <name type="scientific">Prevotella histicola</name>
    <dbReference type="NCBI Taxonomy" id="470565"/>
    <lineage>
        <taxon>Bacteria</taxon>
        <taxon>Pseudomonadati</taxon>
        <taxon>Bacteroidota</taxon>
        <taxon>Bacteroidia</taxon>
        <taxon>Bacteroidales</taxon>
        <taxon>Prevotellaceae</taxon>
        <taxon>Prevotella</taxon>
    </lineage>
</organism>
<protein>
    <submittedName>
        <fullName evidence="2">Uncharacterized protein</fullName>
    </submittedName>
</protein>
<comment type="caution">
    <text evidence="2">The sequence shown here is derived from an EMBL/GenBank/DDBJ whole genome shotgun (WGS) entry which is preliminary data.</text>
</comment>
<evidence type="ECO:0000313" key="2">
    <source>
        <dbReference type="EMBL" id="MBF1415800.1"/>
    </source>
</evidence>
<evidence type="ECO:0000313" key="3">
    <source>
        <dbReference type="Proteomes" id="UP000757461"/>
    </source>
</evidence>
<feature type="region of interest" description="Disordered" evidence="1">
    <location>
        <begin position="47"/>
        <end position="67"/>
    </location>
</feature>
<dbReference type="EMBL" id="JABZSQ010000224">
    <property type="protein sequence ID" value="MBF1415800.1"/>
    <property type="molecule type" value="Genomic_DNA"/>
</dbReference>
<dbReference type="Proteomes" id="UP000757461">
    <property type="component" value="Unassembled WGS sequence"/>
</dbReference>
<dbReference type="AlphaFoldDB" id="A0A930N6E8"/>